<evidence type="ECO:0000259" key="2">
    <source>
        <dbReference type="PROSITE" id="PS50053"/>
    </source>
</evidence>
<name>A0A8H3BUC2_9AGAM</name>
<dbReference type="AlphaFoldDB" id="A0A8H3BUC2"/>
<evidence type="ECO:0000313" key="3">
    <source>
        <dbReference type="EMBL" id="CAE6467045.1"/>
    </source>
</evidence>
<organism evidence="3 4">
    <name type="scientific">Rhizoctonia solani</name>
    <dbReference type="NCBI Taxonomy" id="456999"/>
    <lineage>
        <taxon>Eukaryota</taxon>
        <taxon>Fungi</taxon>
        <taxon>Dikarya</taxon>
        <taxon>Basidiomycota</taxon>
        <taxon>Agaricomycotina</taxon>
        <taxon>Agaricomycetes</taxon>
        <taxon>Cantharellales</taxon>
        <taxon>Ceratobasidiaceae</taxon>
        <taxon>Rhizoctonia</taxon>
    </lineage>
</organism>
<feature type="region of interest" description="Disordered" evidence="1">
    <location>
        <begin position="1"/>
        <end position="21"/>
    </location>
</feature>
<protein>
    <recommendedName>
        <fullName evidence="2">Ubiquitin-like domain-containing protein</fullName>
    </recommendedName>
</protein>
<dbReference type="CDD" id="cd17039">
    <property type="entry name" value="Ubl_ubiquitin_like"/>
    <property type="match status" value="1"/>
</dbReference>
<comment type="caution">
    <text evidence="3">The sequence shown here is derived from an EMBL/GenBank/DDBJ whole genome shotgun (WGS) entry which is preliminary data.</text>
</comment>
<reference evidence="3" key="1">
    <citation type="submission" date="2021-01" db="EMBL/GenBank/DDBJ databases">
        <authorList>
            <person name="Kaushik A."/>
        </authorList>
    </citation>
    <scope>NUCLEOTIDE SEQUENCE</scope>
    <source>
        <strain evidence="3">AG3-T5</strain>
    </source>
</reference>
<dbReference type="InterPro" id="IPR000626">
    <property type="entry name" value="Ubiquitin-like_dom"/>
</dbReference>
<evidence type="ECO:0000256" key="1">
    <source>
        <dbReference type="SAM" id="MobiDB-lite"/>
    </source>
</evidence>
<feature type="domain" description="Ubiquitin-like" evidence="2">
    <location>
        <begin position="40"/>
        <end position="107"/>
    </location>
</feature>
<dbReference type="PROSITE" id="PS50053">
    <property type="entry name" value="UBIQUITIN_2"/>
    <property type="match status" value="1"/>
</dbReference>
<sequence length="210" mass="23241">MTASNQPESNKKSRSWEHHIGTDDVHCPGLRRYLLNKQRIIMLIKFNKHPGGDSFDLEVPPTETIDDIKQRLADIGHPRVNLVFAGRKLKNETLEANDVKEGAVIDLKPVVRITIISGTDGSRHQVHSEPTMQIDDFKKELFDDGVITRVNYGKAGPRLIYNSKQLSHGSLEDYGIKDDVDDAEIWAVPASCIFNGGPGGDGTLEGEGKS</sequence>
<dbReference type="EMBL" id="CAJMWW010000327">
    <property type="protein sequence ID" value="CAE6467045.1"/>
    <property type="molecule type" value="Genomic_DNA"/>
</dbReference>
<dbReference type="SUPFAM" id="SSF54236">
    <property type="entry name" value="Ubiquitin-like"/>
    <property type="match status" value="2"/>
</dbReference>
<dbReference type="Proteomes" id="UP000663841">
    <property type="component" value="Unassembled WGS sequence"/>
</dbReference>
<accession>A0A8H3BUC2</accession>
<dbReference type="SMART" id="SM00213">
    <property type="entry name" value="UBQ"/>
    <property type="match status" value="2"/>
</dbReference>
<dbReference type="InterPro" id="IPR029071">
    <property type="entry name" value="Ubiquitin-like_domsf"/>
</dbReference>
<feature type="compositionally biased region" description="Basic and acidic residues" evidence="1">
    <location>
        <begin position="9"/>
        <end position="21"/>
    </location>
</feature>
<proteinExistence type="predicted"/>
<gene>
    <name evidence="3" type="ORF">RDB_LOCUS165810</name>
</gene>
<dbReference type="Gene3D" id="3.10.20.90">
    <property type="entry name" value="Phosphatidylinositol 3-kinase Catalytic Subunit, Chain A, domain 1"/>
    <property type="match status" value="2"/>
</dbReference>
<evidence type="ECO:0000313" key="4">
    <source>
        <dbReference type="Proteomes" id="UP000663841"/>
    </source>
</evidence>
<dbReference type="Pfam" id="PF00240">
    <property type="entry name" value="ubiquitin"/>
    <property type="match status" value="1"/>
</dbReference>